<sequence length="117" mass="12922">MRAGMHNVCCMSTVTRATLAEQIYDQVGLSRHESADILEDILERMARTLETGDTLKISGFGTFSVRQKGQRTGRNPKTGVEVPILPRSVLVFRPSQLLRAHVNGQAGRDDLPEGDDE</sequence>
<dbReference type="Gene3D" id="4.10.520.10">
    <property type="entry name" value="IHF-like DNA-binding proteins"/>
    <property type="match status" value="1"/>
</dbReference>
<dbReference type="InterPro" id="IPR010992">
    <property type="entry name" value="IHF-like_DNA-bd_dom_sf"/>
</dbReference>
<keyword evidence="5 8" id="KW-0238">DNA-binding</keyword>
<dbReference type="eggNOG" id="COG0776">
    <property type="taxonomic scope" value="Bacteria"/>
</dbReference>
<dbReference type="GO" id="GO:0005829">
    <property type="term" value="C:cytosol"/>
    <property type="evidence" value="ECO:0007669"/>
    <property type="project" value="TreeGrafter"/>
</dbReference>
<dbReference type="CDD" id="cd13835">
    <property type="entry name" value="IHF_A"/>
    <property type="match status" value="1"/>
</dbReference>
<dbReference type="InterPro" id="IPR000119">
    <property type="entry name" value="Hist_DNA-bd"/>
</dbReference>
<evidence type="ECO:0000313" key="11">
    <source>
        <dbReference type="Proteomes" id="UP000009044"/>
    </source>
</evidence>
<evidence type="ECO:0000256" key="6">
    <source>
        <dbReference type="ARBA" id="ARBA00023163"/>
    </source>
</evidence>
<dbReference type="GO" id="GO:0003677">
    <property type="term" value="F:DNA binding"/>
    <property type="evidence" value="ECO:0007669"/>
    <property type="project" value="UniProtKB-UniRule"/>
</dbReference>
<dbReference type="GO" id="GO:0006355">
    <property type="term" value="P:regulation of DNA-templated transcription"/>
    <property type="evidence" value="ECO:0007669"/>
    <property type="project" value="UniProtKB-UniRule"/>
</dbReference>
<dbReference type="HOGENOM" id="CLU_105066_1_1_5"/>
<gene>
    <name evidence="8" type="primary">ihfA</name>
    <name evidence="8" type="synonym">himA</name>
    <name evidence="10" type="ordered locus">GLX_09060</name>
</gene>
<keyword evidence="6 8" id="KW-0804">Transcription</keyword>
<evidence type="ECO:0000313" key="10">
    <source>
        <dbReference type="EMBL" id="BAK83318.1"/>
    </source>
</evidence>
<reference evidence="11" key="1">
    <citation type="journal article" date="2011" name="J. Bacteriol.">
        <title>Complete genome sequence of NBRC 3288, a unique cellulose-nonproducing strain of Gluconacetobacter xylinus isolated from vinegar.</title>
        <authorList>
            <person name="Ogino H."/>
            <person name="Azuma Y."/>
            <person name="Hosoyama A."/>
            <person name="Nakazawa H."/>
            <person name="Matsutani M."/>
            <person name="Hasegawa A."/>
            <person name="Otsuyama K."/>
            <person name="Matsushita K."/>
            <person name="Fujita N."/>
            <person name="Shirai M."/>
        </authorList>
    </citation>
    <scope>NUCLEOTIDE SEQUENCE [LARGE SCALE GENOMIC DNA]</scope>
    <source>
        <strain evidence="11">NBRC 3288 / BCRC 11682 / LMG 1693</strain>
    </source>
</reference>
<dbReference type="GO" id="GO:0006417">
    <property type="term" value="P:regulation of translation"/>
    <property type="evidence" value="ECO:0007669"/>
    <property type="project" value="UniProtKB-UniRule"/>
</dbReference>
<dbReference type="HAMAP" id="MF_00380">
    <property type="entry name" value="IHF_alpha"/>
    <property type="match status" value="1"/>
</dbReference>
<dbReference type="SMART" id="SM00411">
    <property type="entry name" value="BHL"/>
    <property type="match status" value="1"/>
</dbReference>
<name>G2I5C1_KOMMN</name>
<dbReference type="InterPro" id="IPR005684">
    <property type="entry name" value="IHF_alpha"/>
</dbReference>
<keyword evidence="7 8" id="KW-0233">DNA recombination</keyword>
<evidence type="ECO:0000256" key="2">
    <source>
        <dbReference type="ARBA" id="ARBA00018329"/>
    </source>
</evidence>
<keyword evidence="3 8" id="KW-0810">Translation regulation</keyword>
<dbReference type="Proteomes" id="UP000009044">
    <property type="component" value="Chromosome"/>
</dbReference>
<dbReference type="STRING" id="634177.GLX_09060"/>
<dbReference type="Pfam" id="PF00216">
    <property type="entry name" value="Bac_DNA_binding"/>
    <property type="match status" value="1"/>
</dbReference>
<comment type="similarity">
    <text evidence="1 8 9">Belongs to the bacterial histone-like protein family.</text>
</comment>
<dbReference type="GO" id="GO:0006310">
    <property type="term" value="P:DNA recombination"/>
    <property type="evidence" value="ECO:0007669"/>
    <property type="project" value="UniProtKB-UniRule"/>
</dbReference>
<evidence type="ECO:0000256" key="1">
    <source>
        <dbReference type="ARBA" id="ARBA00010529"/>
    </source>
</evidence>
<dbReference type="PATRIC" id="fig|634177.7.peg.1058"/>
<comment type="function">
    <text evidence="8">This protein is one of the two subunits of integration host factor, a specific DNA-binding protein that functions in genetic recombination as well as in transcriptional and translational control.</text>
</comment>
<dbReference type="AlphaFoldDB" id="G2I5C1"/>
<dbReference type="InterPro" id="IPR020816">
    <property type="entry name" value="Histone-like_DNA-bd_CS"/>
</dbReference>
<protein>
    <recommendedName>
        <fullName evidence="2 8">Integration host factor subunit alpha</fullName>
        <shortName evidence="8">IHF-alpha</shortName>
    </recommendedName>
</protein>
<accession>G2I5C1</accession>
<evidence type="ECO:0000256" key="7">
    <source>
        <dbReference type="ARBA" id="ARBA00023172"/>
    </source>
</evidence>
<evidence type="ECO:0000256" key="4">
    <source>
        <dbReference type="ARBA" id="ARBA00023015"/>
    </source>
</evidence>
<dbReference type="PROSITE" id="PS00045">
    <property type="entry name" value="HISTONE_LIKE"/>
    <property type="match status" value="1"/>
</dbReference>
<dbReference type="GO" id="GO:0030527">
    <property type="term" value="F:structural constituent of chromatin"/>
    <property type="evidence" value="ECO:0007669"/>
    <property type="project" value="InterPro"/>
</dbReference>
<dbReference type="SUPFAM" id="SSF47729">
    <property type="entry name" value="IHF-like DNA-binding proteins"/>
    <property type="match status" value="1"/>
</dbReference>
<dbReference type="EMBL" id="AP012159">
    <property type="protein sequence ID" value="BAK83318.1"/>
    <property type="molecule type" value="Genomic_DNA"/>
</dbReference>
<proteinExistence type="inferred from homology"/>
<dbReference type="PANTHER" id="PTHR33175">
    <property type="entry name" value="DNA-BINDING PROTEIN HU"/>
    <property type="match status" value="1"/>
</dbReference>
<dbReference type="GO" id="GO:0009893">
    <property type="term" value="P:positive regulation of metabolic process"/>
    <property type="evidence" value="ECO:0007669"/>
    <property type="project" value="UniProtKB-ARBA"/>
</dbReference>
<dbReference type="PANTHER" id="PTHR33175:SF2">
    <property type="entry name" value="INTEGRATION HOST FACTOR SUBUNIT ALPHA"/>
    <property type="match status" value="1"/>
</dbReference>
<comment type="subunit">
    <text evidence="8">Heterodimer of an alpha and a beta chain.</text>
</comment>
<keyword evidence="4 8" id="KW-0805">Transcription regulation</keyword>
<dbReference type="NCBIfam" id="NF001401">
    <property type="entry name" value="PRK00285.1"/>
    <property type="match status" value="1"/>
</dbReference>
<dbReference type="PRINTS" id="PR01727">
    <property type="entry name" value="DNABINDINGHU"/>
</dbReference>
<dbReference type="KEGG" id="gxy:GLX_09060"/>
<evidence type="ECO:0000256" key="5">
    <source>
        <dbReference type="ARBA" id="ARBA00023125"/>
    </source>
</evidence>
<evidence type="ECO:0000256" key="9">
    <source>
        <dbReference type="RuleBase" id="RU003939"/>
    </source>
</evidence>
<organism evidence="10 11">
    <name type="scientific">Komagataeibacter medellinensis (strain NBRC 3288 / BCRC 11682 / LMG 1693 / Kondo 51)</name>
    <name type="common">Gluconacetobacter medellinensis</name>
    <dbReference type="NCBI Taxonomy" id="634177"/>
    <lineage>
        <taxon>Bacteria</taxon>
        <taxon>Pseudomonadati</taxon>
        <taxon>Pseudomonadota</taxon>
        <taxon>Alphaproteobacteria</taxon>
        <taxon>Acetobacterales</taxon>
        <taxon>Acetobacteraceae</taxon>
        <taxon>Komagataeibacter</taxon>
    </lineage>
</organism>
<evidence type="ECO:0000256" key="3">
    <source>
        <dbReference type="ARBA" id="ARBA00022845"/>
    </source>
</evidence>
<evidence type="ECO:0000256" key="8">
    <source>
        <dbReference type="HAMAP-Rule" id="MF_00380"/>
    </source>
</evidence>